<protein>
    <submittedName>
        <fullName evidence="3">Universal stress protein</fullName>
    </submittedName>
</protein>
<sequence length="142" mass="15115">MLKILIAVDGSEHADRAIVAVAAMARSSLELEATLLCVSPEPLFYGSYTAATIQKIEDEQIVQQNAILAKAMEHARAAGLKVVAPTRAYGVIANEIVRIAKDRQVDQIAMGTRGMGAVGNMLLGSVAQRVLHQSPVPVLLVK</sequence>
<dbReference type="AlphaFoldDB" id="A0AAU7LSU7"/>
<dbReference type="RefSeq" id="WP_349279969.1">
    <property type="nucleotide sequence ID" value="NZ_CBCSCU010000008.1"/>
</dbReference>
<evidence type="ECO:0000256" key="1">
    <source>
        <dbReference type="ARBA" id="ARBA00008791"/>
    </source>
</evidence>
<dbReference type="InterPro" id="IPR006016">
    <property type="entry name" value="UspA"/>
</dbReference>
<dbReference type="Gene3D" id="3.40.50.620">
    <property type="entry name" value="HUPs"/>
    <property type="match status" value="1"/>
</dbReference>
<dbReference type="InterPro" id="IPR014729">
    <property type="entry name" value="Rossmann-like_a/b/a_fold"/>
</dbReference>
<dbReference type="PANTHER" id="PTHR46268:SF25">
    <property type="entry name" value="USPA DOMAIN PROTEIN"/>
    <property type="match status" value="1"/>
</dbReference>
<organism evidence="3">
    <name type="scientific">Polaromonas hydrogenivorans</name>
    <dbReference type="NCBI Taxonomy" id="335476"/>
    <lineage>
        <taxon>Bacteria</taxon>
        <taxon>Pseudomonadati</taxon>
        <taxon>Pseudomonadota</taxon>
        <taxon>Betaproteobacteria</taxon>
        <taxon>Burkholderiales</taxon>
        <taxon>Comamonadaceae</taxon>
        <taxon>Polaromonas</taxon>
    </lineage>
</organism>
<feature type="domain" description="UspA" evidence="2">
    <location>
        <begin position="3"/>
        <end position="142"/>
    </location>
</feature>
<proteinExistence type="inferred from homology"/>
<dbReference type="Pfam" id="PF00582">
    <property type="entry name" value="Usp"/>
    <property type="match status" value="1"/>
</dbReference>
<gene>
    <name evidence="3" type="ORF">ABLV49_01955</name>
</gene>
<dbReference type="PRINTS" id="PR01438">
    <property type="entry name" value="UNVRSLSTRESS"/>
</dbReference>
<dbReference type="InterPro" id="IPR006015">
    <property type="entry name" value="Universal_stress_UspA"/>
</dbReference>
<evidence type="ECO:0000259" key="2">
    <source>
        <dbReference type="Pfam" id="PF00582"/>
    </source>
</evidence>
<reference evidence="3" key="1">
    <citation type="submission" date="2024-05" db="EMBL/GenBank/DDBJ databases">
        <authorList>
            <person name="Bunk B."/>
            <person name="Swiderski J."/>
            <person name="Sproer C."/>
            <person name="Thiel V."/>
        </authorList>
    </citation>
    <scope>NUCLEOTIDE SEQUENCE</scope>
    <source>
        <strain evidence="3">DSM 17735</strain>
    </source>
</reference>
<dbReference type="EMBL" id="CP157675">
    <property type="protein sequence ID" value="XBP70625.1"/>
    <property type="molecule type" value="Genomic_DNA"/>
</dbReference>
<accession>A0AAU7LSU7</accession>
<dbReference type="CDD" id="cd00293">
    <property type="entry name" value="USP-like"/>
    <property type="match status" value="1"/>
</dbReference>
<dbReference type="SUPFAM" id="SSF52402">
    <property type="entry name" value="Adenine nucleotide alpha hydrolases-like"/>
    <property type="match status" value="1"/>
</dbReference>
<dbReference type="PANTHER" id="PTHR46268">
    <property type="entry name" value="STRESS RESPONSE PROTEIN NHAX"/>
    <property type="match status" value="1"/>
</dbReference>
<comment type="similarity">
    <text evidence="1">Belongs to the universal stress protein A family.</text>
</comment>
<evidence type="ECO:0000313" key="3">
    <source>
        <dbReference type="EMBL" id="XBP70625.1"/>
    </source>
</evidence>
<name>A0AAU7LSU7_9BURK</name>